<dbReference type="InterPro" id="IPR012337">
    <property type="entry name" value="RNaseH-like_sf"/>
</dbReference>
<evidence type="ECO:0000313" key="10">
    <source>
        <dbReference type="EMBL" id="KAK1665702.1"/>
    </source>
</evidence>
<dbReference type="SMART" id="SM00848">
    <property type="entry name" value="Inhibitor_I29"/>
    <property type="match status" value="1"/>
</dbReference>
<dbReference type="InterPro" id="IPR013128">
    <property type="entry name" value="Peptidase_C1A"/>
</dbReference>
<feature type="domain" description="Integrase catalytic" evidence="9">
    <location>
        <begin position="463"/>
        <end position="628"/>
    </location>
</feature>
<evidence type="ECO:0000256" key="7">
    <source>
        <dbReference type="ARBA" id="ARBA00023180"/>
    </source>
</evidence>
<dbReference type="Pfam" id="PF25597">
    <property type="entry name" value="SH3_retrovirus"/>
    <property type="match status" value="1"/>
</dbReference>
<evidence type="ECO:0000256" key="4">
    <source>
        <dbReference type="ARBA" id="ARBA00022801"/>
    </source>
</evidence>
<keyword evidence="3 8" id="KW-0732">Signal</keyword>
<dbReference type="SMART" id="SM00277">
    <property type="entry name" value="GRAN"/>
    <property type="match status" value="1"/>
</dbReference>
<keyword evidence="5" id="KW-0788">Thiol protease</keyword>
<dbReference type="CDD" id="cd02248">
    <property type="entry name" value="Peptidase_C1A"/>
    <property type="match status" value="1"/>
</dbReference>
<evidence type="ECO:0000313" key="11">
    <source>
        <dbReference type="Proteomes" id="UP001231189"/>
    </source>
</evidence>
<dbReference type="PROSITE" id="PS00640">
    <property type="entry name" value="THIOL_PROTEASE_ASN"/>
    <property type="match status" value="1"/>
</dbReference>
<dbReference type="SUPFAM" id="SSF53098">
    <property type="entry name" value="Ribonuclease H-like"/>
    <property type="match status" value="1"/>
</dbReference>
<dbReference type="PROSITE" id="PS00639">
    <property type="entry name" value="THIOL_PROTEASE_HIS"/>
    <property type="match status" value="1"/>
</dbReference>
<dbReference type="Pfam" id="PF00112">
    <property type="entry name" value="Peptidase_C1"/>
    <property type="match status" value="1"/>
</dbReference>
<dbReference type="PROSITE" id="PS00139">
    <property type="entry name" value="THIOL_PROTEASE_CYS"/>
    <property type="match status" value="1"/>
</dbReference>
<dbReference type="PANTHER" id="PTHR12411">
    <property type="entry name" value="CYSTEINE PROTEASE FAMILY C1-RELATED"/>
    <property type="match status" value="1"/>
</dbReference>
<dbReference type="Gene3D" id="2.10.25.160">
    <property type="entry name" value="Granulin"/>
    <property type="match status" value="1"/>
</dbReference>
<dbReference type="InterPro" id="IPR038765">
    <property type="entry name" value="Papain-like_cys_pep_sf"/>
</dbReference>
<evidence type="ECO:0000259" key="9">
    <source>
        <dbReference type="PROSITE" id="PS50994"/>
    </source>
</evidence>
<evidence type="ECO:0000256" key="3">
    <source>
        <dbReference type="ARBA" id="ARBA00022729"/>
    </source>
</evidence>
<dbReference type="PRINTS" id="PR00705">
    <property type="entry name" value="PAPAIN"/>
</dbReference>
<dbReference type="InterPro" id="IPR013201">
    <property type="entry name" value="Prot_inhib_I29"/>
</dbReference>
<evidence type="ECO:0000256" key="8">
    <source>
        <dbReference type="SAM" id="SignalP"/>
    </source>
</evidence>
<dbReference type="FunFam" id="3.90.70.10:FF:000068">
    <property type="entry name" value="Cysteine protease 1"/>
    <property type="match status" value="1"/>
</dbReference>
<dbReference type="Pfam" id="PF08246">
    <property type="entry name" value="Inhibitor_I29"/>
    <property type="match status" value="1"/>
</dbReference>
<comment type="similarity">
    <text evidence="1">Belongs to the peptidase C1 family.</text>
</comment>
<dbReference type="InterPro" id="IPR000169">
    <property type="entry name" value="Pept_cys_AS"/>
</dbReference>
<feature type="signal peptide" evidence="8">
    <location>
        <begin position="1"/>
        <end position="27"/>
    </location>
</feature>
<dbReference type="GO" id="GO:0003676">
    <property type="term" value="F:nucleic acid binding"/>
    <property type="evidence" value="ECO:0007669"/>
    <property type="project" value="InterPro"/>
</dbReference>
<dbReference type="SMART" id="SM00645">
    <property type="entry name" value="Pept_C1"/>
    <property type="match status" value="1"/>
</dbReference>
<evidence type="ECO:0000256" key="6">
    <source>
        <dbReference type="ARBA" id="ARBA00023157"/>
    </source>
</evidence>
<keyword evidence="4" id="KW-0378">Hydrolase</keyword>
<evidence type="ECO:0000256" key="5">
    <source>
        <dbReference type="ARBA" id="ARBA00022807"/>
    </source>
</evidence>
<dbReference type="GO" id="GO:0015074">
    <property type="term" value="P:DNA integration"/>
    <property type="evidence" value="ECO:0007669"/>
    <property type="project" value="InterPro"/>
</dbReference>
<dbReference type="InterPro" id="IPR037277">
    <property type="entry name" value="Granulin_sf"/>
</dbReference>
<dbReference type="EMBL" id="JAUUTY010000003">
    <property type="protein sequence ID" value="KAK1665702.1"/>
    <property type="molecule type" value="Genomic_DNA"/>
</dbReference>
<dbReference type="SUPFAM" id="SSF57277">
    <property type="entry name" value="Granulin repeat"/>
    <property type="match status" value="1"/>
</dbReference>
<dbReference type="InterPro" id="IPR001584">
    <property type="entry name" value="Integrase_cat-core"/>
</dbReference>
<dbReference type="AlphaFoldDB" id="A0AAD8SXL3"/>
<dbReference type="GO" id="GO:0008234">
    <property type="term" value="F:cysteine-type peptidase activity"/>
    <property type="evidence" value="ECO:0007669"/>
    <property type="project" value="UniProtKB-KW"/>
</dbReference>
<dbReference type="InterPro" id="IPR025661">
    <property type="entry name" value="Pept_asp_AS"/>
</dbReference>
<accession>A0AAD8SXL3</accession>
<dbReference type="Gene3D" id="3.30.420.10">
    <property type="entry name" value="Ribonuclease H-like superfamily/Ribonuclease H"/>
    <property type="match status" value="1"/>
</dbReference>
<dbReference type="Proteomes" id="UP001231189">
    <property type="component" value="Unassembled WGS sequence"/>
</dbReference>
<dbReference type="GO" id="GO:0006508">
    <property type="term" value="P:proteolysis"/>
    <property type="evidence" value="ECO:0007669"/>
    <property type="project" value="UniProtKB-KW"/>
</dbReference>
<dbReference type="InterPro" id="IPR000118">
    <property type="entry name" value="Granulin"/>
</dbReference>
<organism evidence="10 11">
    <name type="scientific">Lolium multiflorum</name>
    <name type="common">Italian ryegrass</name>
    <name type="synonym">Lolium perenne subsp. multiflorum</name>
    <dbReference type="NCBI Taxonomy" id="4521"/>
    <lineage>
        <taxon>Eukaryota</taxon>
        <taxon>Viridiplantae</taxon>
        <taxon>Streptophyta</taxon>
        <taxon>Embryophyta</taxon>
        <taxon>Tracheophyta</taxon>
        <taxon>Spermatophyta</taxon>
        <taxon>Magnoliopsida</taxon>
        <taxon>Liliopsida</taxon>
        <taxon>Poales</taxon>
        <taxon>Poaceae</taxon>
        <taxon>BOP clade</taxon>
        <taxon>Pooideae</taxon>
        <taxon>Poodae</taxon>
        <taxon>Poeae</taxon>
        <taxon>Poeae Chloroplast Group 2 (Poeae type)</taxon>
        <taxon>Loliodinae</taxon>
        <taxon>Loliinae</taxon>
        <taxon>Lolium</taxon>
    </lineage>
</organism>
<reference evidence="10" key="1">
    <citation type="submission" date="2023-07" db="EMBL/GenBank/DDBJ databases">
        <title>A chromosome-level genome assembly of Lolium multiflorum.</title>
        <authorList>
            <person name="Chen Y."/>
            <person name="Copetti D."/>
            <person name="Kolliker R."/>
            <person name="Studer B."/>
        </authorList>
    </citation>
    <scope>NUCLEOTIDE SEQUENCE</scope>
    <source>
        <strain evidence="10">02402/16</strain>
        <tissue evidence="10">Leaf</tissue>
    </source>
</reference>
<gene>
    <name evidence="10" type="ORF">QYE76_053861</name>
</gene>
<dbReference type="InterPro" id="IPR057670">
    <property type="entry name" value="SH3_retrovirus"/>
</dbReference>
<dbReference type="InterPro" id="IPR036397">
    <property type="entry name" value="RNaseH_sf"/>
</dbReference>
<dbReference type="Pfam" id="PF00396">
    <property type="entry name" value="Granulin"/>
    <property type="match status" value="1"/>
</dbReference>
<dbReference type="Pfam" id="PF00665">
    <property type="entry name" value="rve"/>
    <property type="match status" value="1"/>
</dbReference>
<keyword evidence="6" id="KW-1015">Disulfide bond</keyword>
<dbReference type="SUPFAM" id="SSF54001">
    <property type="entry name" value="Cysteine proteinases"/>
    <property type="match status" value="1"/>
</dbReference>
<dbReference type="Gene3D" id="3.90.70.10">
    <property type="entry name" value="Cysteine proteinases"/>
    <property type="match status" value="1"/>
</dbReference>
<dbReference type="InterPro" id="IPR039417">
    <property type="entry name" value="Peptidase_C1A_papain-like"/>
</dbReference>
<evidence type="ECO:0000256" key="1">
    <source>
        <dbReference type="ARBA" id="ARBA00008455"/>
    </source>
</evidence>
<dbReference type="PROSITE" id="PS50994">
    <property type="entry name" value="INTEGRASE"/>
    <property type="match status" value="1"/>
</dbReference>
<comment type="caution">
    <text evidence="10">The sequence shown here is derived from an EMBL/GenBank/DDBJ whole genome shotgun (WGS) entry which is preliminary data.</text>
</comment>
<sequence length="686" mass="75279">MRVGGKAAASLAMVLLAFVLFASAAAAAAPDMSIISYNSAHGVRGLQRTEAEVRAMYDHWLARHRRSYNALGEFERRFRAFWANLKIVDAHNANAEAHGFRLGMNRFADLTNAEFRAAYLGGAVPRSHGLRAVGERYRHDGVEALPEHVDWREKGAVAPVKNQGQCGSCWAFSAVGAVEGINKIVTGDLVTLSEQELVECARNGQNSGCNGGMMEDAFDFIARNGGIDTEDDYPYTAKDGRCDLAKRGRTVVSIDGFESVPENDELSLKKAVAHQPVSVGIEAGGPEFQLYESGVFSGRCGTELDHGVVAVGYGTTDDGKDYWTVRNSWGPNWGEGGYIRMERNVTARTGKCGIAMMASYPVKTGPNPTRTRILSGPYGARTLSRTVYFMKGIKIGPLVVIFDPTPKPSPPEPTKSVTCDRHSKCPAGSTCCCTYGVRKTCFVWGCCPAKAATCCKDGATCCPSDHPVCNQENRTCSKSKNSPYTVEALILILDDYSRFVWTFPLRRKSDVAATLTAFFAFVSTQFGRPIHALQTDNGKEFDNITIRSLLAAHGAVFRLTCPYTSPQNGRVERMLRTLNDCVRTLLFHAYMPPRFWPDALATATLLVNIRPCRVRWSYTPHHLLYGAPPAYDDLRIFGCRCYPNTAATAAHKLAPRSLPCVFLGYPANTKGYRCYDPVSHRVLTSR</sequence>
<proteinExistence type="inferred from homology"/>
<dbReference type="InterPro" id="IPR000668">
    <property type="entry name" value="Peptidase_C1A_C"/>
</dbReference>
<dbReference type="InterPro" id="IPR025660">
    <property type="entry name" value="Pept_his_AS"/>
</dbReference>
<feature type="chain" id="PRO_5042071849" description="Integrase catalytic domain-containing protein" evidence="8">
    <location>
        <begin position="28"/>
        <end position="686"/>
    </location>
</feature>
<evidence type="ECO:0000256" key="2">
    <source>
        <dbReference type="ARBA" id="ARBA00022670"/>
    </source>
</evidence>
<keyword evidence="11" id="KW-1185">Reference proteome</keyword>
<protein>
    <recommendedName>
        <fullName evidence="9">Integrase catalytic domain-containing protein</fullName>
    </recommendedName>
</protein>
<name>A0AAD8SXL3_LOLMU</name>
<keyword evidence="7" id="KW-0325">Glycoprotein</keyword>
<keyword evidence="2" id="KW-0645">Protease</keyword>